<dbReference type="SMART" id="SM00382">
    <property type="entry name" value="AAA"/>
    <property type="match status" value="1"/>
</dbReference>
<keyword evidence="4 6" id="KW-0067">ATP-binding</keyword>
<dbReference type="Pfam" id="PF00005">
    <property type="entry name" value="ABC_tran"/>
    <property type="match status" value="1"/>
</dbReference>
<proteinExistence type="inferred from homology"/>
<keyword evidence="2" id="KW-0813">Transport</keyword>
<keyword evidence="3" id="KW-0547">Nucleotide-binding</keyword>
<evidence type="ECO:0000313" key="7">
    <source>
        <dbReference type="Proteomes" id="UP000027946"/>
    </source>
</evidence>
<dbReference type="Gene3D" id="3.40.50.300">
    <property type="entry name" value="P-loop containing nucleotide triphosphate hydrolases"/>
    <property type="match status" value="1"/>
</dbReference>
<gene>
    <name evidence="6" type="primary">appF</name>
    <name evidence="6" type="ORF">CLIT_8c00460</name>
</gene>
<evidence type="ECO:0000256" key="4">
    <source>
        <dbReference type="ARBA" id="ARBA00022840"/>
    </source>
</evidence>
<evidence type="ECO:0000256" key="2">
    <source>
        <dbReference type="ARBA" id="ARBA00022448"/>
    </source>
</evidence>
<dbReference type="InterPro" id="IPR003593">
    <property type="entry name" value="AAA+_ATPase"/>
</dbReference>
<dbReference type="NCBIfam" id="NF008453">
    <property type="entry name" value="PRK11308.1"/>
    <property type="match status" value="1"/>
</dbReference>
<dbReference type="EMBL" id="JJMM01000008">
    <property type="protein sequence ID" value="KDR95877.1"/>
    <property type="molecule type" value="Genomic_DNA"/>
</dbReference>
<dbReference type="PANTHER" id="PTHR43776:SF8">
    <property type="entry name" value="ABC TRANSPORTER, ATP-BINDING PROTEIN"/>
    <property type="match status" value="1"/>
</dbReference>
<dbReference type="PROSITE" id="PS00211">
    <property type="entry name" value="ABC_TRANSPORTER_1"/>
    <property type="match status" value="1"/>
</dbReference>
<dbReference type="InterPro" id="IPR003439">
    <property type="entry name" value="ABC_transporter-like_ATP-bd"/>
</dbReference>
<dbReference type="OrthoDB" id="9802772at2"/>
<dbReference type="GO" id="GO:0055085">
    <property type="term" value="P:transmembrane transport"/>
    <property type="evidence" value="ECO:0007669"/>
    <property type="project" value="UniProtKB-ARBA"/>
</dbReference>
<comment type="caution">
    <text evidence="6">The sequence shown here is derived from an EMBL/GenBank/DDBJ whole genome shotgun (WGS) entry which is preliminary data.</text>
</comment>
<dbReference type="RefSeq" id="WP_038263029.1">
    <property type="nucleotide sequence ID" value="NZ_FSRH01000008.1"/>
</dbReference>
<dbReference type="FunFam" id="3.40.50.300:FF:000016">
    <property type="entry name" value="Oligopeptide ABC transporter ATP-binding component"/>
    <property type="match status" value="1"/>
</dbReference>
<name>A0A069RNX1_PEPLI</name>
<dbReference type="Pfam" id="PF08352">
    <property type="entry name" value="oligo_HPY"/>
    <property type="match status" value="1"/>
</dbReference>
<dbReference type="SUPFAM" id="SSF52540">
    <property type="entry name" value="P-loop containing nucleoside triphosphate hydrolases"/>
    <property type="match status" value="1"/>
</dbReference>
<dbReference type="eggNOG" id="COG4608">
    <property type="taxonomic scope" value="Bacteria"/>
</dbReference>
<keyword evidence="7" id="KW-1185">Reference proteome</keyword>
<dbReference type="PROSITE" id="PS50893">
    <property type="entry name" value="ABC_TRANSPORTER_2"/>
    <property type="match status" value="1"/>
</dbReference>
<evidence type="ECO:0000259" key="5">
    <source>
        <dbReference type="PROSITE" id="PS50893"/>
    </source>
</evidence>
<dbReference type="STRING" id="1121324.CLIT_8c00460"/>
<accession>A0A069RNX1</accession>
<sequence>MSFVEGNEALIRVEEIYKHFSASEGFFFKDEKKVKAVDGVSFDVKKGEALGIVGESGCGKSTLGRVLLRLLEADGGKVIFKGEDMLSLSDSEMRKRRKDMQIVFQDPFASLNPRMKVGELIAEPLKIHGVKDANEVNRRVLEITKLVGLNDYHLKKYPHEFSGGQRQRICIARALILRPEFVICDEAVSALDVSIQSQIINLLKDLKDELGLTYMFISHDLSVVRHISDRVGVMYLGKMVELAPAESLFENPRHPYTKALISAIPVPDPDVKKDRIILKGDVPNPMDIPKGCSFHTRCHYANDICKREEPGLEEGAGGHFTACHFSGNF</sequence>
<organism evidence="6 7">
    <name type="scientific">Peptoclostridium litorale DSM 5388</name>
    <dbReference type="NCBI Taxonomy" id="1121324"/>
    <lineage>
        <taxon>Bacteria</taxon>
        <taxon>Bacillati</taxon>
        <taxon>Bacillota</taxon>
        <taxon>Clostridia</taxon>
        <taxon>Peptostreptococcales</taxon>
        <taxon>Peptoclostridiaceae</taxon>
        <taxon>Peptoclostridium</taxon>
    </lineage>
</organism>
<dbReference type="Proteomes" id="UP000027946">
    <property type="component" value="Unassembled WGS sequence"/>
</dbReference>
<protein>
    <submittedName>
        <fullName evidence="6">Oligopeptide transport ATP-binding protein AppF</fullName>
    </submittedName>
</protein>
<evidence type="ECO:0000256" key="1">
    <source>
        <dbReference type="ARBA" id="ARBA00005417"/>
    </source>
</evidence>
<dbReference type="AlphaFoldDB" id="A0A069RNX1"/>
<dbReference type="GO" id="GO:0015833">
    <property type="term" value="P:peptide transport"/>
    <property type="evidence" value="ECO:0007669"/>
    <property type="project" value="InterPro"/>
</dbReference>
<dbReference type="PANTHER" id="PTHR43776">
    <property type="entry name" value="TRANSPORT ATP-BINDING PROTEIN"/>
    <property type="match status" value="1"/>
</dbReference>
<dbReference type="InterPro" id="IPR017871">
    <property type="entry name" value="ABC_transporter-like_CS"/>
</dbReference>
<dbReference type="InterPro" id="IPR013563">
    <property type="entry name" value="Oligopep_ABC_C"/>
</dbReference>
<evidence type="ECO:0000256" key="3">
    <source>
        <dbReference type="ARBA" id="ARBA00022741"/>
    </source>
</evidence>
<dbReference type="GO" id="GO:0005524">
    <property type="term" value="F:ATP binding"/>
    <property type="evidence" value="ECO:0007669"/>
    <property type="project" value="UniProtKB-KW"/>
</dbReference>
<feature type="domain" description="ABC transporter" evidence="5">
    <location>
        <begin position="11"/>
        <end position="261"/>
    </location>
</feature>
<dbReference type="GO" id="GO:0016887">
    <property type="term" value="F:ATP hydrolysis activity"/>
    <property type="evidence" value="ECO:0007669"/>
    <property type="project" value="InterPro"/>
</dbReference>
<reference evidence="6 7" key="1">
    <citation type="submission" date="2014-03" db="EMBL/GenBank/DDBJ databases">
        <title>Genome sequence of Clostridium litorale W6, DSM 5388.</title>
        <authorList>
            <person name="Poehlein A."/>
            <person name="Jagirdar A."/>
            <person name="Khonsari B."/>
            <person name="Chibani C.M."/>
            <person name="Gutierrez Gutierrez D.A."/>
            <person name="Davydova E."/>
            <person name="Alghaithi H.S."/>
            <person name="Nair K.P."/>
            <person name="Dhamotharan K."/>
            <person name="Chandran L."/>
            <person name="G W."/>
            <person name="Daniel R."/>
        </authorList>
    </citation>
    <scope>NUCLEOTIDE SEQUENCE [LARGE SCALE GENOMIC DNA]</scope>
    <source>
        <strain evidence="6 7">W6</strain>
    </source>
</reference>
<evidence type="ECO:0000313" key="6">
    <source>
        <dbReference type="EMBL" id="KDR95877.1"/>
    </source>
</evidence>
<comment type="similarity">
    <text evidence="1">Belongs to the ABC transporter superfamily.</text>
</comment>
<dbReference type="InterPro" id="IPR050319">
    <property type="entry name" value="ABC_transp_ATP-bind"/>
</dbReference>
<dbReference type="CDD" id="cd03257">
    <property type="entry name" value="ABC_NikE_OppD_transporters"/>
    <property type="match status" value="1"/>
</dbReference>
<dbReference type="NCBIfam" id="TIGR01727">
    <property type="entry name" value="oligo_HPY"/>
    <property type="match status" value="1"/>
</dbReference>
<dbReference type="InterPro" id="IPR027417">
    <property type="entry name" value="P-loop_NTPase"/>
</dbReference>